<evidence type="ECO:0000259" key="11">
    <source>
        <dbReference type="PROSITE" id="PS51192"/>
    </source>
</evidence>
<dbReference type="eggNOG" id="KOG0351">
    <property type="taxonomic scope" value="Eukaryota"/>
</dbReference>
<dbReference type="InterPro" id="IPR004589">
    <property type="entry name" value="DNA_helicase_ATP-dep_RecQ"/>
</dbReference>
<dbReference type="Gene3D" id="3.40.50.300">
    <property type="entry name" value="P-loop containing nucleotide triphosphate hydrolases"/>
    <property type="match status" value="2"/>
</dbReference>
<dbReference type="SMART" id="SM00487">
    <property type="entry name" value="DEXDc"/>
    <property type="match status" value="1"/>
</dbReference>
<dbReference type="PANTHER" id="PTHR13710:SF105">
    <property type="entry name" value="ATP-DEPENDENT DNA HELICASE Q1"/>
    <property type="match status" value="1"/>
</dbReference>
<organism evidence="13">
    <name type="scientific">Amphimedon queenslandica</name>
    <name type="common">Sponge</name>
    <dbReference type="NCBI Taxonomy" id="400682"/>
    <lineage>
        <taxon>Eukaryota</taxon>
        <taxon>Metazoa</taxon>
        <taxon>Porifera</taxon>
        <taxon>Demospongiae</taxon>
        <taxon>Heteroscleromorpha</taxon>
        <taxon>Haplosclerida</taxon>
        <taxon>Niphatidae</taxon>
        <taxon>Amphimedon</taxon>
    </lineage>
</organism>
<keyword evidence="6" id="KW-0238">DNA-binding</keyword>
<dbReference type="GO" id="GO:0009378">
    <property type="term" value="F:four-way junction helicase activity"/>
    <property type="evidence" value="ECO:0007669"/>
    <property type="project" value="TreeGrafter"/>
</dbReference>
<keyword evidence="3" id="KW-0378">Hydrolase</keyword>
<feature type="domain" description="Helicase ATP-binding" evidence="11">
    <location>
        <begin position="29"/>
        <end position="208"/>
    </location>
</feature>
<dbReference type="GO" id="GO:0000724">
    <property type="term" value="P:double-strand break repair via homologous recombination"/>
    <property type="evidence" value="ECO:0007669"/>
    <property type="project" value="TreeGrafter"/>
</dbReference>
<evidence type="ECO:0000256" key="5">
    <source>
        <dbReference type="ARBA" id="ARBA00022840"/>
    </source>
</evidence>
<dbReference type="Pfam" id="PF00271">
    <property type="entry name" value="Helicase_C"/>
    <property type="match status" value="1"/>
</dbReference>
<reference evidence="13" key="1">
    <citation type="submission" date="2017-05" db="UniProtKB">
        <authorList>
            <consortium name="EnsemblMetazoa"/>
        </authorList>
    </citation>
    <scope>IDENTIFICATION</scope>
</reference>
<dbReference type="EC" id="5.6.2.4" evidence="9"/>
<dbReference type="PANTHER" id="PTHR13710">
    <property type="entry name" value="DNA HELICASE RECQ FAMILY MEMBER"/>
    <property type="match status" value="1"/>
</dbReference>
<evidence type="ECO:0000256" key="4">
    <source>
        <dbReference type="ARBA" id="ARBA00022806"/>
    </source>
</evidence>
<dbReference type="STRING" id="400682.A0A1X7STH6"/>
<dbReference type="InParanoid" id="A0A1X7STH6"/>
<evidence type="ECO:0000256" key="8">
    <source>
        <dbReference type="ARBA" id="ARBA00034617"/>
    </source>
</evidence>
<evidence type="ECO:0000259" key="12">
    <source>
        <dbReference type="PROSITE" id="PS51194"/>
    </source>
</evidence>
<sequence>MTSRGTMDALVAAEETLGLSLKEKQKEAVLAVLDGKDVFCALPTGYGKSIIYRILPTAFDYLLGREPGHSIVVCISPLNSLMIDQERNFKSKGIAVECIGEIQKDQGVIKRVISGNVPLVLITPESITTNPLFRGMLLSQKFKEGMVTLVVDEAHCIKTWGDNFRRSFSDLGQLRSSLPKIPVLAVTATATHGTYDVVTKRLAMEDVVIIGLSPCRDNIFLSVKCVTLADFVENIAESVRLNNVNHPKTLVFCRTYTDCNLVYDMFEEKLGSCITFPPGYPNSRKYRIIDLYTQANVDQVKKEILSEFIKENSLIRVITATTAFGMGIDCPDIANVYHWGSPHSMEEYVQEIGRAGRNQMPSYATLIYKKGRSTIDSKMEEYGSNTNKCRRHLLYSTFMFHQESSLESQCKCCDICALTCKCMLCM</sequence>
<dbReference type="SUPFAM" id="SSF52540">
    <property type="entry name" value="P-loop containing nucleoside triphosphate hydrolases"/>
    <property type="match status" value="1"/>
</dbReference>
<dbReference type="PROSITE" id="PS51194">
    <property type="entry name" value="HELICASE_CTER"/>
    <property type="match status" value="1"/>
</dbReference>
<dbReference type="AlphaFoldDB" id="A0A1X7STH6"/>
<keyword evidence="7" id="KW-0413">Isomerase</keyword>
<evidence type="ECO:0000256" key="10">
    <source>
        <dbReference type="ARBA" id="ARBA00044566"/>
    </source>
</evidence>
<dbReference type="PROSITE" id="PS51192">
    <property type="entry name" value="HELICASE_ATP_BIND_1"/>
    <property type="match status" value="1"/>
</dbReference>
<keyword evidence="2" id="KW-0547">Nucleotide-binding</keyword>
<dbReference type="GO" id="GO:0005694">
    <property type="term" value="C:chromosome"/>
    <property type="evidence" value="ECO:0007669"/>
    <property type="project" value="TreeGrafter"/>
</dbReference>
<dbReference type="GO" id="GO:0005524">
    <property type="term" value="F:ATP binding"/>
    <property type="evidence" value="ECO:0007669"/>
    <property type="project" value="UniProtKB-KW"/>
</dbReference>
<accession>A0A1X7STH6</accession>
<evidence type="ECO:0000256" key="9">
    <source>
        <dbReference type="ARBA" id="ARBA00034808"/>
    </source>
</evidence>
<dbReference type="InterPro" id="IPR027417">
    <property type="entry name" value="P-loop_NTPase"/>
</dbReference>
<keyword evidence="4" id="KW-0347">Helicase</keyword>
<keyword evidence="5" id="KW-0067">ATP-binding</keyword>
<evidence type="ECO:0000313" key="13">
    <source>
        <dbReference type="EnsemblMetazoa" id="Aqu2.1.05391_001"/>
    </source>
</evidence>
<evidence type="ECO:0000256" key="6">
    <source>
        <dbReference type="ARBA" id="ARBA00023125"/>
    </source>
</evidence>
<dbReference type="GO" id="GO:0005737">
    <property type="term" value="C:cytoplasm"/>
    <property type="evidence" value="ECO:0007669"/>
    <property type="project" value="TreeGrafter"/>
</dbReference>
<dbReference type="GO" id="GO:0016787">
    <property type="term" value="F:hydrolase activity"/>
    <property type="evidence" value="ECO:0007669"/>
    <property type="project" value="UniProtKB-KW"/>
</dbReference>
<dbReference type="CDD" id="cd17920">
    <property type="entry name" value="DEXHc_RecQ"/>
    <property type="match status" value="1"/>
</dbReference>
<dbReference type="InterPro" id="IPR011545">
    <property type="entry name" value="DEAD/DEAH_box_helicase_dom"/>
</dbReference>
<dbReference type="GO" id="GO:0043138">
    <property type="term" value="F:3'-5' DNA helicase activity"/>
    <property type="evidence" value="ECO:0007669"/>
    <property type="project" value="UniProtKB-EC"/>
</dbReference>
<evidence type="ECO:0000256" key="7">
    <source>
        <dbReference type="ARBA" id="ARBA00023235"/>
    </source>
</evidence>
<comment type="similarity">
    <text evidence="1">Belongs to the helicase family. RecQ subfamily.</text>
</comment>
<dbReference type="GO" id="GO:0003677">
    <property type="term" value="F:DNA binding"/>
    <property type="evidence" value="ECO:0007669"/>
    <property type="project" value="UniProtKB-KW"/>
</dbReference>
<dbReference type="SMART" id="SM00490">
    <property type="entry name" value="HELICc"/>
    <property type="match status" value="1"/>
</dbReference>
<name>A0A1X7STH6_AMPQE</name>
<evidence type="ECO:0000256" key="3">
    <source>
        <dbReference type="ARBA" id="ARBA00022801"/>
    </source>
</evidence>
<evidence type="ECO:0000256" key="2">
    <source>
        <dbReference type="ARBA" id="ARBA00022741"/>
    </source>
</evidence>
<dbReference type="Pfam" id="PF00270">
    <property type="entry name" value="DEAD"/>
    <property type="match status" value="1"/>
</dbReference>
<dbReference type="EnsemblMetazoa" id="Aqu2.1.05391_001">
    <property type="protein sequence ID" value="Aqu2.1.05391_001"/>
    <property type="gene ID" value="Aqu2.1.05391"/>
</dbReference>
<dbReference type="InterPro" id="IPR001650">
    <property type="entry name" value="Helicase_C-like"/>
</dbReference>
<dbReference type="NCBIfam" id="TIGR00614">
    <property type="entry name" value="recQ_fam"/>
    <property type="match status" value="1"/>
</dbReference>
<proteinExistence type="inferred from homology"/>
<dbReference type="OrthoDB" id="5409596at2759"/>
<evidence type="ECO:0000256" key="1">
    <source>
        <dbReference type="ARBA" id="ARBA00005446"/>
    </source>
</evidence>
<dbReference type="OMA" id="CATIFEY"/>
<protein>
    <recommendedName>
        <fullName evidence="9">DNA 3'-5' helicase</fullName>
        <ecNumber evidence="9">5.6.2.4</ecNumber>
    </recommendedName>
    <alternativeName>
        <fullName evidence="10">DNA 3'-5' helicase Q1</fullName>
    </alternativeName>
</protein>
<comment type="catalytic activity">
    <reaction evidence="8">
        <text>Couples ATP hydrolysis with the unwinding of duplex DNA by translocating in the 3'-5' direction.</text>
        <dbReference type="EC" id="5.6.2.4"/>
    </reaction>
</comment>
<dbReference type="InterPro" id="IPR014001">
    <property type="entry name" value="Helicase_ATP-bd"/>
</dbReference>
<feature type="domain" description="Helicase C-terminal" evidence="12">
    <location>
        <begin position="227"/>
        <end position="406"/>
    </location>
</feature>